<dbReference type="InterPro" id="IPR000242">
    <property type="entry name" value="PTP_cat"/>
</dbReference>
<evidence type="ECO:0000259" key="3">
    <source>
        <dbReference type="PROSITE" id="PS50056"/>
    </source>
</evidence>
<feature type="compositionally biased region" description="Low complexity" evidence="1">
    <location>
        <begin position="67"/>
        <end position="81"/>
    </location>
</feature>
<feature type="domain" description="Tyrosine-protein phosphatase" evidence="2">
    <location>
        <begin position="131"/>
        <end position="360"/>
    </location>
</feature>
<reference evidence="4 5" key="1">
    <citation type="submission" date="2023-08" db="EMBL/GenBank/DDBJ databases">
        <title>A Necator americanus chromosomal reference genome.</title>
        <authorList>
            <person name="Ilik V."/>
            <person name="Petrzelkova K.J."/>
            <person name="Pardy F."/>
            <person name="Fuh T."/>
            <person name="Niatou-Singa F.S."/>
            <person name="Gouil Q."/>
            <person name="Baker L."/>
            <person name="Ritchie M.E."/>
            <person name="Jex A.R."/>
            <person name="Gazzola D."/>
            <person name="Li H."/>
            <person name="Toshio Fujiwara R."/>
            <person name="Zhan B."/>
            <person name="Aroian R.V."/>
            <person name="Pafco B."/>
            <person name="Schwarz E.M."/>
        </authorList>
    </citation>
    <scope>NUCLEOTIDE SEQUENCE [LARGE SCALE GENOMIC DNA]</scope>
    <source>
        <strain evidence="4 5">Aroian</strain>
        <tissue evidence="4">Whole animal</tissue>
    </source>
</reference>
<evidence type="ECO:0000313" key="5">
    <source>
        <dbReference type="Proteomes" id="UP001303046"/>
    </source>
</evidence>
<feature type="compositionally biased region" description="Basic residues" evidence="1">
    <location>
        <begin position="17"/>
        <end position="28"/>
    </location>
</feature>
<proteinExistence type="predicted"/>
<feature type="compositionally biased region" description="Polar residues" evidence="1">
    <location>
        <begin position="38"/>
        <end position="49"/>
    </location>
</feature>
<dbReference type="PROSITE" id="PS50056">
    <property type="entry name" value="TYR_PHOSPHATASE_2"/>
    <property type="match status" value="1"/>
</dbReference>
<feature type="compositionally biased region" description="Basic and acidic residues" evidence="1">
    <location>
        <begin position="50"/>
        <end position="60"/>
    </location>
</feature>
<feature type="domain" description="Tyrosine specific protein phosphatases" evidence="3">
    <location>
        <begin position="282"/>
        <end position="351"/>
    </location>
</feature>
<keyword evidence="5" id="KW-1185">Reference proteome</keyword>
<dbReference type="EMBL" id="JAVFWL010000002">
    <property type="protein sequence ID" value="KAK6732613.1"/>
    <property type="molecule type" value="Genomic_DNA"/>
</dbReference>
<gene>
    <name evidence="4" type="primary">Necator_chrII.g4566</name>
    <name evidence="4" type="ORF">RB195_016774</name>
</gene>
<organism evidence="4 5">
    <name type="scientific">Necator americanus</name>
    <name type="common">Human hookworm</name>
    <dbReference type="NCBI Taxonomy" id="51031"/>
    <lineage>
        <taxon>Eukaryota</taxon>
        <taxon>Metazoa</taxon>
        <taxon>Ecdysozoa</taxon>
        <taxon>Nematoda</taxon>
        <taxon>Chromadorea</taxon>
        <taxon>Rhabditida</taxon>
        <taxon>Rhabditina</taxon>
        <taxon>Rhabditomorpha</taxon>
        <taxon>Strongyloidea</taxon>
        <taxon>Ancylostomatidae</taxon>
        <taxon>Bunostominae</taxon>
        <taxon>Necator</taxon>
    </lineage>
</organism>
<dbReference type="PANTHER" id="PTHR23219:SF13">
    <property type="entry name" value="TYROSINE-PROTEIN PHOSPHATASE DOMAIN-CONTAINING PROTEIN"/>
    <property type="match status" value="1"/>
</dbReference>
<dbReference type="Pfam" id="PF00102">
    <property type="entry name" value="Y_phosphatase"/>
    <property type="match status" value="1"/>
</dbReference>
<feature type="region of interest" description="Disordered" evidence="1">
    <location>
        <begin position="1"/>
        <end position="85"/>
    </location>
</feature>
<evidence type="ECO:0000313" key="4">
    <source>
        <dbReference type="EMBL" id="KAK6732613.1"/>
    </source>
</evidence>
<dbReference type="PROSITE" id="PS50055">
    <property type="entry name" value="TYR_PHOSPHATASE_PTP"/>
    <property type="match status" value="1"/>
</dbReference>
<accession>A0ABR1C247</accession>
<protein>
    <recommendedName>
        <fullName evidence="6">Protein-tyrosine phosphatase</fullName>
    </recommendedName>
</protein>
<dbReference type="InterPro" id="IPR003595">
    <property type="entry name" value="Tyr_Pase_cat"/>
</dbReference>
<dbReference type="SUPFAM" id="SSF52799">
    <property type="entry name" value="(Phosphotyrosine protein) phosphatases II"/>
    <property type="match status" value="1"/>
</dbReference>
<sequence length="383" mass="43436">MYDVLRSTWSANYRSVSGKKTRRLRKKDTNKDTPIPEDSTQNPKQSKPAQENKEDITQTERKKKSSAKQGQGSAGKGAKPPALNPEVEKAVDKFVKHATESGIDALREESRSVLEYLPAPGTCKEFSSTPDRNRFPEIQCLDESRVILEQSESTANTYIHANRVKLEKADRPYILTQGPKENTIEDFWRMIFQEQCAGVVMLCNYYEDGMQKCDEFFPTENGGYKYYGKMFVNNKKVDHLDQHDIYTLEILPDGCSNSILTRLAHCTTWPDKAVPSSGRMVLRLLKWMQSLDAPAPVAVISGAGVGRAGTYIAIDQVCTRLFKGFDVSVKEMAIEIRKQRAHAISNELQYFFVYSTVLDYIRAKIPKYHSVVAKFYNELSQAI</sequence>
<dbReference type="Proteomes" id="UP001303046">
    <property type="component" value="Unassembled WGS sequence"/>
</dbReference>
<dbReference type="Gene3D" id="3.90.190.10">
    <property type="entry name" value="Protein tyrosine phosphatase superfamily"/>
    <property type="match status" value="1"/>
</dbReference>
<dbReference type="InterPro" id="IPR029021">
    <property type="entry name" value="Prot-tyrosine_phosphatase-like"/>
</dbReference>
<dbReference type="SMART" id="SM00404">
    <property type="entry name" value="PTPc_motif"/>
    <property type="match status" value="1"/>
</dbReference>
<evidence type="ECO:0000256" key="1">
    <source>
        <dbReference type="SAM" id="MobiDB-lite"/>
    </source>
</evidence>
<dbReference type="SMART" id="SM00194">
    <property type="entry name" value="PTPc"/>
    <property type="match status" value="1"/>
</dbReference>
<dbReference type="CDD" id="cd00047">
    <property type="entry name" value="PTPc"/>
    <property type="match status" value="1"/>
</dbReference>
<comment type="caution">
    <text evidence="4">The sequence shown here is derived from an EMBL/GenBank/DDBJ whole genome shotgun (WGS) entry which is preliminary data.</text>
</comment>
<evidence type="ECO:0008006" key="6">
    <source>
        <dbReference type="Google" id="ProtNLM"/>
    </source>
</evidence>
<evidence type="ECO:0000259" key="2">
    <source>
        <dbReference type="PROSITE" id="PS50055"/>
    </source>
</evidence>
<dbReference type="PANTHER" id="PTHR23219">
    <property type="entry name" value="TYROSINE-PROTEIN PHOSPHATASE C15H7.3-RELATED"/>
    <property type="match status" value="1"/>
</dbReference>
<dbReference type="PRINTS" id="PR00700">
    <property type="entry name" value="PRTYPHPHTASE"/>
</dbReference>
<dbReference type="InterPro" id="IPR000387">
    <property type="entry name" value="Tyr_Pase_dom"/>
</dbReference>
<name>A0ABR1C247_NECAM</name>